<dbReference type="EMBL" id="RXIC02000026">
    <property type="protein sequence ID" value="KAB1204052.1"/>
    <property type="molecule type" value="Genomic_DNA"/>
</dbReference>
<proteinExistence type="predicted"/>
<evidence type="ECO:0000313" key="1">
    <source>
        <dbReference type="EMBL" id="KAB1204052.1"/>
    </source>
</evidence>
<reference evidence="1 2" key="1">
    <citation type="journal article" date="2019" name="Plant Biotechnol. J.">
        <title>The red bayberry genome and genetic basis of sex determination.</title>
        <authorList>
            <person name="Jia H.M."/>
            <person name="Jia H.J."/>
            <person name="Cai Q.L."/>
            <person name="Wang Y."/>
            <person name="Zhao H.B."/>
            <person name="Yang W.F."/>
            <person name="Wang G.Y."/>
            <person name="Li Y.H."/>
            <person name="Zhan D.L."/>
            <person name="Shen Y.T."/>
            <person name="Niu Q.F."/>
            <person name="Chang L."/>
            <person name="Qiu J."/>
            <person name="Zhao L."/>
            <person name="Xie H.B."/>
            <person name="Fu W.Y."/>
            <person name="Jin J."/>
            <person name="Li X.W."/>
            <person name="Jiao Y."/>
            <person name="Zhou C.C."/>
            <person name="Tu T."/>
            <person name="Chai C.Y."/>
            <person name="Gao J.L."/>
            <person name="Fan L.J."/>
            <person name="van de Weg E."/>
            <person name="Wang J.Y."/>
            <person name="Gao Z.S."/>
        </authorList>
    </citation>
    <scope>NUCLEOTIDE SEQUENCE [LARGE SCALE GENOMIC DNA]</scope>
    <source>
        <tissue evidence="1">Leaves</tissue>
    </source>
</reference>
<keyword evidence="2" id="KW-1185">Reference proteome</keyword>
<protein>
    <submittedName>
        <fullName evidence="1">Uncharacterized protein</fullName>
    </submittedName>
</protein>
<gene>
    <name evidence="1" type="ORF">CJ030_MR8G028331</name>
</gene>
<evidence type="ECO:0000313" key="2">
    <source>
        <dbReference type="Proteomes" id="UP000516437"/>
    </source>
</evidence>
<dbReference type="Proteomes" id="UP000516437">
    <property type="component" value="Chromosome 8"/>
</dbReference>
<comment type="caution">
    <text evidence="1">The sequence shown here is derived from an EMBL/GenBank/DDBJ whole genome shotgun (WGS) entry which is preliminary data.</text>
</comment>
<sequence length="82" mass="9299">MRRVLNFKSNQSHKSQFLLLKWIKCPELTPFPSREPSFAGRLGSYAVGWTTKSPSIGCNLPDYQRKRIFQLSKGSPAKNPSS</sequence>
<accession>A0A6A1UUL6</accession>
<name>A0A6A1UUL6_9ROSI</name>
<dbReference type="AlphaFoldDB" id="A0A6A1UUL6"/>
<organism evidence="1 2">
    <name type="scientific">Morella rubra</name>
    <name type="common">Chinese bayberry</name>
    <dbReference type="NCBI Taxonomy" id="262757"/>
    <lineage>
        <taxon>Eukaryota</taxon>
        <taxon>Viridiplantae</taxon>
        <taxon>Streptophyta</taxon>
        <taxon>Embryophyta</taxon>
        <taxon>Tracheophyta</taxon>
        <taxon>Spermatophyta</taxon>
        <taxon>Magnoliopsida</taxon>
        <taxon>eudicotyledons</taxon>
        <taxon>Gunneridae</taxon>
        <taxon>Pentapetalae</taxon>
        <taxon>rosids</taxon>
        <taxon>fabids</taxon>
        <taxon>Fagales</taxon>
        <taxon>Myricaceae</taxon>
        <taxon>Morella</taxon>
    </lineage>
</organism>